<keyword evidence="3" id="KW-0520">NAD</keyword>
<dbReference type="PROSITE" id="PS00070">
    <property type="entry name" value="ALDEHYDE_DEHYDR_CYS"/>
    <property type="match status" value="1"/>
</dbReference>
<dbReference type="FunFam" id="3.40.309.10:FF:000012">
    <property type="entry name" value="Betaine aldehyde dehydrogenase"/>
    <property type="match status" value="1"/>
</dbReference>
<evidence type="ECO:0000256" key="5">
    <source>
        <dbReference type="PROSITE-ProRule" id="PRU10007"/>
    </source>
</evidence>
<evidence type="ECO:0000313" key="9">
    <source>
        <dbReference type="Proteomes" id="UP000247746"/>
    </source>
</evidence>
<dbReference type="Gene3D" id="3.40.605.10">
    <property type="entry name" value="Aldehyde Dehydrogenase, Chain A, domain 1"/>
    <property type="match status" value="1"/>
</dbReference>
<protein>
    <submittedName>
        <fullName evidence="8">Betaine-aldehyde dehydrogenase</fullName>
    </submittedName>
</protein>
<dbReference type="InterPro" id="IPR015590">
    <property type="entry name" value="Aldehyde_DH_dom"/>
</dbReference>
<sequence>MNTYNELYIDGKWVTPSTGATIANIDPSNESVITDIANASVEDAEAAIKAAREAFDNGSWSGLTGSQRAKYLRAIAKEIRDNLDFLAQLEVQDNGKPFTEAQLDMNGVIDCFEFYANLVEDFDNNQESEIEIHSEGYSCLVRKEPLGVVSAIIPWNFPLDMAAWKVAPALAAGCTMVLKPAEVTSMTAIELGRICQKVGLPNGVLNIVTGHGSKIGPILCEHPAVDKVAFTGSGPVGKQIMRSAANTVKKISLELGGKSPLIIFDDVDIETAVEWIMFGIFWNQGQVCSATSRVLVQDGIYDELTARLVQEAEKIVIGNGMDKGVQLGPVVNKKQYDAVMTTLEKGKSDGVNVLTGGKRASGFDKGYFIEPTVFGDVPEDHPIWTDEIFGPVVALRRFTDEAEAVASANNSELGLAAGVISKDIDRANRVARNLQAGIIWVNCSQPLFLQAPWGGYKQSGIGRELGTWGLDNYLETKQITTYHSEAPLGWYLK</sequence>
<comment type="similarity">
    <text evidence="1 6">Belongs to the aldehyde dehydrogenase family.</text>
</comment>
<dbReference type="Gene3D" id="3.40.309.10">
    <property type="entry name" value="Aldehyde Dehydrogenase, Chain A, domain 2"/>
    <property type="match status" value="1"/>
</dbReference>
<evidence type="ECO:0000313" key="8">
    <source>
        <dbReference type="EMBL" id="PYE36506.1"/>
    </source>
</evidence>
<dbReference type="InterPro" id="IPR029510">
    <property type="entry name" value="Ald_DH_CS_GLU"/>
</dbReference>
<evidence type="ECO:0000259" key="7">
    <source>
        <dbReference type="Pfam" id="PF00171"/>
    </source>
</evidence>
<dbReference type="AlphaFoldDB" id="A0A2V4UIS0"/>
<dbReference type="SUPFAM" id="SSF53720">
    <property type="entry name" value="ALDH-like"/>
    <property type="match status" value="1"/>
</dbReference>
<dbReference type="RefSeq" id="WP_110924357.1">
    <property type="nucleotide sequence ID" value="NZ_QJSU01000014.1"/>
</dbReference>
<comment type="pathway">
    <text evidence="4">Amine and polyamine biosynthesis; betaine biosynthesis via choline pathway; betaine from betaine aldehyde: step 1/1.</text>
</comment>
<dbReference type="InterPro" id="IPR016163">
    <property type="entry name" value="Ald_DH_C"/>
</dbReference>
<comment type="caution">
    <text evidence="8">The sequence shown here is derived from an EMBL/GenBank/DDBJ whole genome shotgun (WGS) entry which is preliminary data.</text>
</comment>
<dbReference type="Pfam" id="PF00171">
    <property type="entry name" value="Aldedh"/>
    <property type="match status" value="1"/>
</dbReference>
<dbReference type="PANTHER" id="PTHR43860">
    <property type="entry name" value="BETAINE ALDEHYDE DEHYDROGENASE"/>
    <property type="match status" value="1"/>
</dbReference>
<dbReference type="PANTHER" id="PTHR43860:SF2">
    <property type="entry name" value="BETAINE ALDEHYDE DEHYDROGENASE-RELATED"/>
    <property type="match status" value="1"/>
</dbReference>
<dbReference type="EMBL" id="QJSU01000014">
    <property type="protein sequence ID" value="PYE36506.1"/>
    <property type="molecule type" value="Genomic_DNA"/>
</dbReference>
<dbReference type="GO" id="GO:0016620">
    <property type="term" value="F:oxidoreductase activity, acting on the aldehyde or oxo group of donors, NAD or NADP as acceptor"/>
    <property type="evidence" value="ECO:0007669"/>
    <property type="project" value="InterPro"/>
</dbReference>
<dbReference type="FunFam" id="3.40.605.10:FF:000026">
    <property type="entry name" value="Aldehyde dehydrogenase, putative"/>
    <property type="match status" value="1"/>
</dbReference>
<evidence type="ECO:0000256" key="2">
    <source>
        <dbReference type="ARBA" id="ARBA00023002"/>
    </source>
</evidence>
<feature type="active site" evidence="5">
    <location>
        <position position="254"/>
    </location>
</feature>
<gene>
    <name evidence="8" type="ORF">DFP82_11415</name>
</gene>
<keyword evidence="9" id="KW-1185">Reference proteome</keyword>
<keyword evidence="2 6" id="KW-0560">Oxidoreductase</keyword>
<evidence type="ECO:0000256" key="6">
    <source>
        <dbReference type="RuleBase" id="RU003345"/>
    </source>
</evidence>
<evidence type="ECO:0000256" key="1">
    <source>
        <dbReference type="ARBA" id="ARBA00009986"/>
    </source>
</evidence>
<dbReference type="InterPro" id="IPR016160">
    <property type="entry name" value="Ald_DH_CS_CYS"/>
</dbReference>
<reference evidence="8 9" key="1">
    <citation type="submission" date="2018-06" db="EMBL/GenBank/DDBJ databases">
        <title>Genomic Encyclopedia of Type Strains, Phase III (KMG-III): the genomes of soil and plant-associated and newly described type strains.</title>
        <authorList>
            <person name="Whitman W."/>
        </authorList>
    </citation>
    <scope>NUCLEOTIDE SEQUENCE [LARGE SCALE GENOMIC DNA]</scope>
    <source>
        <strain evidence="8 9">CECT 5889</strain>
    </source>
</reference>
<accession>A0A2V4UIS0</accession>
<dbReference type="InterPro" id="IPR016161">
    <property type="entry name" value="Ald_DH/histidinol_DH"/>
</dbReference>
<proteinExistence type="inferred from homology"/>
<feature type="domain" description="Aldehyde dehydrogenase" evidence="7">
    <location>
        <begin position="13"/>
        <end position="479"/>
    </location>
</feature>
<organism evidence="8 9">
    <name type="scientific">Psychrobacter fozii</name>
    <dbReference type="NCBI Taxonomy" id="198480"/>
    <lineage>
        <taxon>Bacteria</taxon>
        <taxon>Pseudomonadati</taxon>
        <taxon>Pseudomonadota</taxon>
        <taxon>Gammaproteobacteria</taxon>
        <taxon>Moraxellales</taxon>
        <taxon>Moraxellaceae</taxon>
        <taxon>Psychrobacter</taxon>
    </lineage>
</organism>
<name>A0A2V4UIS0_9GAMM</name>
<dbReference type="FunFam" id="3.40.605.10:FF:000007">
    <property type="entry name" value="NAD/NADP-dependent betaine aldehyde dehydrogenase"/>
    <property type="match status" value="1"/>
</dbReference>
<dbReference type="OrthoDB" id="9812625at2"/>
<evidence type="ECO:0000256" key="3">
    <source>
        <dbReference type="ARBA" id="ARBA00023027"/>
    </source>
</evidence>
<dbReference type="PROSITE" id="PS00687">
    <property type="entry name" value="ALDEHYDE_DEHYDR_GLU"/>
    <property type="match status" value="1"/>
</dbReference>
<dbReference type="Proteomes" id="UP000247746">
    <property type="component" value="Unassembled WGS sequence"/>
</dbReference>
<dbReference type="CDD" id="cd07110">
    <property type="entry name" value="ALDH_F10_BADH"/>
    <property type="match status" value="1"/>
</dbReference>
<dbReference type="InterPro" id="IPR016162">
    <property type="entry name" value="Ald_DH_N"/>
</dbReference>
<evidence type="ECO:0000256" key="4">
    <source>
        <dbReference type="ARBA" id="ARBA00037921"/>
    </source>
</evidence>